<dbReference type="PANTHER" id="PTHR10881">
    <property type="entry name" value="GOLGIN SUBFAMILY A MEMBER-RELATED"/>
    <property type="match status" value="1"/>
</dbReference>
<dbReference type="OrthoDB" id="8942972at2759"/>
<evidence type="ECO:0000256" key="3">
    <source>
        <dbReference type="SAM" id="MobiDB-lite"/>
    </source>
</evidence>
<dbReference type="PANTHER" id="PTHR10881:SF46">
    <property type="entry name" value="GOLGIN SUBFAMILY A MEMBER 2"/>
    <property type="match status" value="1"/>
</dbReference>
<feature type="coiled-coil region" evidence="2">
    <location>
        <begin position="92"/>
        <end position="179"/>
    </location>
</feature>
<organism evidence="5 6">
    <name type="scientific">Brachionus plicatilis</name>
    <name type="common">Marine rotifer</name>
    <name type="synonym">Brachionus muelleri</name>
    <dbReference type="NCBI Taxonomy" id="10195"/>
    <lineage>
        <taxon>Eukaryota</taxon>
        <taxon>Metazoa</taxon>
        <taxon>Spiralia</taxon>
        <taxon>Gnathifera</taxon>
        <taxon>Rotifera</taxon>
        <taxon>Eurotatoria</taxon>
        <taxon>Monogononta</taxon>
        <taxon>Pseudotrocha</taxon>
        <taxon>Ploima</taxon>
        <taxon>Brachionidae</taxon>
        <taxon>Brachionus</taxon>
    </lineage>
</organism>
<dbReference type="Pfam" id="PF15070">
    <property type="entry name" value="GOLGA2L5"/>
    <property type="match status" value="2"/>
</dbReference>
<evidence type="ECO:0000313" key="6">
    <source>
        <dbReference type="Proteomes" id="UP000276133"/>
    </source>
</evidence>
<keyword evidence="6" id="KW-1185">Reference proteome</keyword>
<evidence type="ECO:0000313" key="5">
    <source>
        <dbReference type="EMBL" id="RNA40634.1"/>
    </source>
</evidence>
<accession>A0A3M7SXW4</accession>
<feature type="domain" description="Golgin subfamily A conserved" evidence="4">
    <location>
        <begin position="218"/>
        <end position="417"/>
    </location>
</feature>
<evidence type="ECO:0000259" key="4">
    <source>
        <dbReference type="Pfam" id="PF15070"/>
    </source>
</evidence>
<dbReference type="Gene3D" id="1.10.287.1490">
    <property type="match status" value="1"/>
</dbReference>
<dbReference type="GO" id="GO:0005794">
    <property type="term" value="C:Golgi apparatus"/>
    <property type="evidence" value="ECO:0007669"/>
    <property type="project" value="InterPro"/>
</dbReference>
<gene>
    <name evidence="5" type="ORF">BpHYR1_031829</name>
</gene>
<dbReference type="STRING" id="10195.A0A3M7SXW4"/>
<dbReference type="Proteomes" id="UP000276133">
    <property type="component" value="Unassembled WGS sequence"/>
</dbReference>
<dbReference type="AlphaFoldDB" id="A0A3M7SXW4"/>
<feature type="domain" description="Golgin subfamily A conserved" evidence="4">
    <location>
        <begin position="469"/>
        <end position="554"/>
    </location>
</feature>
<dbReference type="InterPro" id="IPR024858">
    <property type="entry name" value="GOLGA"/>
</dbReference>
<comment type="caution">
    <text evidence="5">The sequence shown here is derived from an EMBL/GenBank/DDBJ whole genome shotgun (WGS) entry which is preliminary data.</text>
</comment>
<dbReference type="EMBL" id="REGN01000619">
    <property type="protein sequence ID" value="RNA40634.1"/>
    <property type="molecule type" value="Genomic_DNA"/>
</dbReference>
<keyword evidence="1 2" id="KW-0175">Coiled coil</keyword>
<feature type="region of interest" description="Disordered" evidence="3">
    <location>
        <begin position="27"/>
        <end position="49"/>
    </location>
</feature>
<name>A0A3M7SXW4_BRAPC</name>
<protein>
    <submittedName>
        <fullName evidence="5">Golgin subfamily A member 2</fullName>
    </submittedName>
</protein>
<feature type="coiled-coil region" evidence="2">
    <location>
        <begin position="209"/>
        <end position="429"/>
    </location>
</feature>
<dbReference type="InterPro" id="IPR043976">
    <property type="entry name" value="GOLGA_cons_dom"/>
</dbReference>
<evidence type="ECO:0000256" key="2">
    <source>
        <dbReference type="SAM" id="Coils"/>
    </source>
</evidence>
<feature type="coiled-coil region" evidence="2">
    <location>
        <begin position="470"/>
        <end position="507"/>
    </location>
</feature>
<reference evidence="5 6" key="1">
    <citation type="journal article" date="2018" name="Sci. Rep.">
        <title>Genomic signatures of local adaptation to the degree of environmental predictability in rotifers.</title>
        <authorList>
            <person name="Franch-Gras L."/>
            <person name="Hahn C."/>
            <person name="Garcia-Roger E.M."/>
            <person name="Carmona M.J."/>
            <person name="Serra M."/>
            <person name="Gomez A."/>
        </authorList>
    </citation>
    <scope>NUCLEOTIDE SEQUENCE [LARGE SCALE GENOMIC DNA]</scope>
    <source>
        <strain evidence="5">HYR1</strain>
    </source>
</reference>
<evidence type="ECO:0000256" key="1">
    <source>
        <dbReference type="ARBA" id="ARBA00023054"/>
    </source>
</evidence>
<proteinExistence type="predicted"/>
<sequence>MINNQIELAEKEEKIAAAKQKLKEFKKRNVSSEHESLDKISENNHPILPSASSDTYKKLNLSSLSHTDLGLDQLKDQLKLHIQTIGVLVAEKTELQSKLNQQTKKSDKKQDECDELAGRLKASRQKISQLEKLLQQLECTRPMEKKPEQNQFDSRDLIIDEQTTQINELSQKLGKKSEEIGELIQLVSKLKSQIELVQIDRQSSCDQENDQLKSQNFQLKSQIDELEKKADEQRQVIKNEYQSYVDGLQKQVENLVDQINKLTDEREESFAKIDSLKIEVKNLKDQNTHSKLSQSEKVESDPKVELLENEIKYFKKQIEILLKEQVNLQQIVDNKSQEIQHLNDQVNKVEMERKNFNILLEESHNNKQTISRILVQNNELKSNLQMLQEENTKMKEKIENFEFSQLQNNTELEQEMEVRQNGINGEEEQIENLGDNQIFSNKLSDFSFENLFFQEEVQSREKILDYVKNMKLVEKKFNKIMEENVELREKNAELEHIVQQLEFETETIVDYVTMYQIERAKLNEKYRIKDDNICSLSSSLNIYKLAFVEINQMIDALTGLEEKKKIEKNDELDQRTHFILDSVKKILSELSKNFTKKFNSSLDEENSAERPVHNLNEGNKYEKLDIENNIIKFKAETIICSSCYGDLFIV</sequence>
<feature type="compositionally biased region" description="Basic and acidic residues" evidence="3">
    <location>
        <begin position="30"/>
        <end position="42"/>
    </location>
</feature>